<keyword evidence="2" id="KW-1185">Reference proteome</keyword>
<reference evidence="1 2" key="1">
    <citation type="submission" date="2018-02" db="EMBL/GenBank/DDBJ databases">
        <title>The genomes of Aspergillus section Nigri reveals drivers in fungal speciation.</title>
        <authorList>
            <consortium name="DOE Joint Genome Institute"/>
            <person name="Vesth T.C."/>
            <person name="Nybo J."/>
            <person name="Theobald S."/>
            <person name="Brandl J."/>
            <person name="Frisvad J.C."/>
            <person name="Nielsen K.F."/>
            <person name="Lyhne E.K."/>
            <person name="Kogle M.E."/>
            <person name="Kuo A."/>
            <person name="Riley R."/>
            <person name="Clum A."/>
            <person name="Nolan M."/>
            <person name="Lipzen A."/>
            <person name="Salamov A."/>
            <person name="Henrissat B."/>
            <person name="Wiebenga A."/>
            <person name="De vries R.P."/>
            <person name="Grigoriev I.V."/>
            <person name="Mortensen U.H."/>
            <person name="Andersen M.R."/>
            <person name="Baker S.E."/>
        </authorList>
    </citation>
    <scope>NUCLEOTIDE SEQUENCE [LARGE SCALE GENOMIC DNA]</scope>
    <source>
        <strain evidence="1 2">CBS 114.80</strain>
    </source>
</reference>
<proteinExistence type="predicted"/>
<dbReference type="EMBL" id="KZ825488">
    <property type="protein sequence ID" value="PYI32889.1"/>
    <property type="molecule type" value="Genomic_DNA"/>
</dbReference>
<gene>
    <name evidence="1" type="ORF">BP00DRAFT_138307</name>
</gene>
<sequence length="94" mass="10304">MSACLGQRFRAWTRRGMEAVFSPAPLTYPGQLIGDFSCPLHEGRVAAADVGMGRTIQEQEVEVEVGVGVDGHLCVTRWGWWGLGLWAEDGGLHY</sequence>
<dbReference type="Proteomes" id="UP000248817">
    <property type="component" value="Unassembled WGS sequence"/>
</dbReference>
<dbReference type="AlphaFoldDB" id="A0A2V5I893"/>
<accession>A0A2V5I893</accession>
<organism evidence="1 2">
    <name type="scientific">Aspergillus indologenus CBS 114.80</name>
    <dbReference type="NCBI Taxonomy" id="1450541"/>
    <lineage>
        <taxon>Eukaryota</taxon>
        <taxon>Fungi</taxon>
        <taxon>Dikarya</taxon>
        <taxon>Ascomycota</taxon>
        <taxon>Pezizomycotina</taxon>
        <taxon>Eurotiomycetes</taxon>
        <taxon>Eurotiomycetidae</taxon>
        <taxon>Eurotiales</taxon>
        <taxon>Aspergillaceae</taxon>
        <taxon>Aspergillus</taxon>
        <taxon>Aspergillus subgen. Circumdati</taxon>
    </lineage>
</organism>
<evidence type="ECO:0000313" key="1">
    <source>
        <dbReference type="EMBL" id="PYI32889.1"/>
    </source>
</evidence>
<name>A0A2V5I893_9EURO</name>
<evidence type="ECO:0000313" key="2">
    <source>
        <dbReference type="Proteomes" id="UP000248817"/>
    </source>
</evidence>
<protein>
    <submittedName>
        <fullName evidence="1">Uncharacterized protein</fullName>
    </submittedName>
</protein>